<dbReference type="PANTHER" id="PTHR11360:SF315">
    <property type="entry name" value="TRANSPORTER MCH2-RELATED"/>
    <property type="match status" value="1"/>
</dbReference>
<feature type="region of interest" description="Disordered" evidence="3">
    <location>
        <begin position="1"/>
        <end position="62"/>
    </location>
</feature>
<gene>
    <name evidence="5" type="ORF">Amon01_000642200</name>
</gene>
<protein>
    <submittedName>
        <fullName evidence="5">Unnamed protein product</fullName>
    </submittedName>
</protein>
<dbReference type="SUPFAM" id="SSF103473">
    <property type="entry name" value="MFS general substrate transporter"/>
    <property type="match status" value="1"/>
</dbReference>
<evidence type="ECO:0000256" key="1">
    <source>
        <dbReference type="ARBA" id="ARBA00004141"/>
    </source>
</evidence>
<feature type="transmembrane region" description="Helical" evidence="4">
    <location>
        <begin position="473"/>
        <end position="494"/>
    </location>
</feature>
<dbReference type="PANTHER" id="PTHR11360">
    <property type="entry name" value="MONOCARBOXYLATE TRANSPORTER"/>
    <property type="match status" value="1"/>
</dbReference>
<evidence type="ECO:0000256" key="3">
    <source>
        <dbReference type="SAM" id="MobiDB-lite"/>
    </source>
</evidence>
<organism evidence="5 6">
    <name type="scientific">Ambrosiozyma monospora</name>
    <name type="common">Yeast</name>
    <name type="synonym">Endomycopsis monosporus</name>
    <dbReference type="NCBI Taxonomy" id="43982"/>
    <lineage>
        <taxon>Eukaryota</taxon>
        <taxon>Fungi</taxon>
        <taxon>Dikarya</taxon>
        <taxon>Ascomycota</taxon>
        <taxon>Saccharomycotina</taxon>
        <taxon>Pichiomycetes</taxon>
        <taxon>Pichiales</taxon>
        <taxon>Pichiaceae</taxon>
        <taxon>Ambrosiozyma</taxon>
    </lineage>
</organism>
<feature type="transmembrane region" description="Helical" evidence="4">
    <location>
        <begin position="107"/>
        <end position="132"/>
    </location>
</feature>
<proteinExistence type="inferred from homology"/>
<dbReference type="AlphaFoldDB" id="A0A9W6Z198"/>
<feature type="transmembrane region" description="Helical" evidence="4">
    <location>
        <begin position="350"/>
        <end position="367"/>
    </location>
</feature>
<dbReference type="Proteomes" id="UP001165063">
    <property type="component" value="Unassembled WGS sequence"/>
</dbReference>
<dbReference type="GO" id="GO:0022857">
    <property type="term" value="F:transmembrane transporter activity"/>
    <property type="evidence" value="ECO:0007669"/>
    <property type="project" value="InterPro"/>
</dbReference>
<evidence type="ECO:0000256" key="2">
    <source>
        <dbReference type="ARBA" id="ARBA00006727"/>
    </source>
</evidence>
<dbReference type="Pfam" id="PF07690">
    <property type="entry name" value="MFS_1"/>
    <property type="match status" value="2"/>
</dbReference>
<feature type="transmembrane region" description="Helical" evidence="4">
    <location>
        <begin position="179"/>
        <end position="197"/>
    </location>
</feature>
<keyword evidence="6" id="KW-1185">Reference proteome</keyword>
<feature type="compositionally biased region" description="Basic and acidic residues" evidence="3">
    <location>
        <begin position="46"/>
        <end position="59"/>
    </location>
</feature>
<dbReference type="Gene3D" id="1.20.1250.20">
    <property type="entry name" value="MFS general substrate transporter like domains"/>
    <property type="match status" value="2"/>
</dbReference>
<feature type="transmembrane region" description="Helical" evidence="4">
    <location>
        <begin position="379"/>
        <end position="398"/>
    </location>
</feature>
<feature type="compositionally biased region" description="Basic and acidic residues" evidence="3">
    <location>
        <begin position="1"/>
        <end position="10"/>
    </location>
</feature>
<feature type="transmembrane region" description="Helical" evidence="4">
    <location>
        <begin position="437"/>
        <end position="461"/>
    </location>
</feature>
<feature type="transmembrane region" description="Helical" evidence="4">
    <location>
        <begin position="272"/>
        <end position="292"/>
    </location>
</feature>
<dbReference type="InterPro" id="IPR050327">
    <property type="entry name" value="Proton-linked_MCT"/>
</dbReference>
<dbReference type="GO" id="GO:0016020">
    <property type="term" value="C:membrane"/>
    <property type="evidence" value="ECO:0007669"/>
    <property type="project" value="UniProtKB-SubCell"/>
</dbReference>
<dbReference type="EMBL" id="BSXU01004095">
    <property type="protein sequence ID" value="GMG40702.1"/>
    <property type="molecule type" value="Genomic_DNA"/>
</dbReference>
<feature type="transmembrane region" description="Helical" evidence="4">
    <location>
        <begin position="203"/>
        <end position="228"/>
    </location>
</feature>
<name>A0A9W6Z198_AMBMO</name>
<feature type="transmembrane region" description="Helical" evidence="4">
    <location>
        <begin position="404"/>
        <end position="425"/>
    </location>
</feature>
<feature type="transmembrane region" description="Helical" evidence="4">
    <location>
        <begin position="152"/>
        <end position="172"/>
    </location>
</feature>
<reference evidence="5" key="1">
    <citation type="submission" date="2023-04" db="EMBL/GenBank/DDBJ databases">
        <title>Ambrosiozyma monospora NBRC 1965.</title>
        <authorList>
            <person name="Ichikawa N."/>
            <person name="Sato H."/>
            <person name="Tonouchi N."/>
        </authorList>
    </citation>
    <scope>NUCLEOTIDE SEQUENCE</scope>
    <source>
        <strain evidence="5">NBRC 1965</strain>
    </source>
</reference>
<evidence type="ECO:0000256" key="4">
    <source>
        <dbReference type="SAM" id="Phobius"/>
    </source>
</evidence>
<keyword evidence="4" id="KW-1133">Transmembrane helix</keyword>
<dbReference type="InterPro" id="IPR011701">
    <property type="entry name" value="MFS"/>
</dbReference>
<dbReference type="CDD" id="cd17352">
    <property type="entry name" value="MFS_MCT_SLC16"/>
    <property type="match status" value="1"/>
</dbReference>
<comment type="caution">
    <text evidence="5">The sequence shown here is derived from an EMBL/GenBank/DDBJ whole genome shotgun (WGS) entry which is preliminary data.</text>
</comment>
<evidence type="ECO:0000313" key="6">
    <source>
        <dbReference type="Proteomes" id="UP001165063"/>
    </source>
</evidence>
<dbReference type="InterPro" id="IPR036259">
    <property type="entry name" value="MFS_trans_sf"/>
</dbReference>
<keyword evidence="4" id="KW-0472">Membrane</keyword>
<feature type="transmembrane region" description="Helical" evidence="4">
    <location>
        <begin position="313"/>
        <end position="338"/>
    </location>
</feature>
<keyword evidence="4" id="KW-0812">Transmembrane</keyword>
<sequence>MSTRHEDKTPQESIQPSSKLKESKLDPSDDSSSLSSKEPSIPSNVRELEDQPKPEIHDLDPEEVLDDMYRTLTIEGQGGSKDLERQPTLVSGQHAVIPDIPDKFSGWGLAVVIGCALFNFNTWGSNSAYALYLQDYLSNNRFPGTSKIDYGIIGGLTFGSGLTFGPLINFLVGQIGLKPTIVIGIIIQFVGTMLASFSTKLWHIYVCQGVLQGIGMALICISNVNIVPQWFAGGKGGKRNVAMGFVAAGSGIGGIVYNAGLQPLLKNHGYHWSLRTQSIMCAVLNSVAVCLIKSRNKHIKPIYKVFDTQIWTNFGCLCLILWEMFTLFGYVTLMYNLGDFTRSLGYDSKHASTVSTMTSVGIIYGRPTVGRLGDIIGPVNITIIASWLVGLFALAMWIPCRNYATAIVFSLFEGSLMGTIWVTMATMTASITGLRKLGIAMALSWVATGVFGFASPIIGIALKSGGPERPEQYQHAAIFVGLCYIAAGIILVIMRGWLLQRNRMVKNIKDEDELLGITVPFGQAVKEILLFKPYKV</sequence>
<comment type="similarity">
    <text evidence="2">Belongs to the major facilitator superfamily. Monocarboxylate porter (TC 2.A.1.13) family.</text>
</comment>
<dbReference type="OrthoDB" id="6499973at2759"/>
<evidence type="ECO:0000313" key="5">
    <source>
        <dbReference type="EMBL" id="GMG40702.1"/>
    </source>
</evidence>
<comment type="subcellular location">
    <subcellularLocation>
        <location evidence="1">Membrane</location>
        <topology evidence="1">Multi-pass membrane protein</topology>
    </subcellularLocation>
</comment>
<feature type="transmembrane region" description="Helical" evidence="4">
    <location>
        <begin position="240"/>
        <end position="260"/>
    </location>
</feature>
<accession>A0A9W6Z198</accession>
<feature type="compositionally biased region" description="Low complexity" evidence="3">
    <location>
        <begin position="30"/>
        <end position="40"/>
    </location>
</feature>